<comment type="caution">
    <text evidence="2">The sequence shown here is derived from an EMBL/GenBank/DDBJ whole genome shotgun (WGS) entry which is preliminary data.</text>
</comment>
<evidence type="ECO:0000256" key="1">
    <source>
        <dbReference type="SAM" id="Phobius"/>
    </source>
</evidence>
<dbReference type="NCBIfam" id="TIGR02532">
    <property type="entry name" value="IV_pilin_GFxxxE"/>
    <property type="match status" value="1"/>
</dbReference>
<name>A0A367ZS54_9BACT</name>
<dbReference type="Proteomes" id="UP000252355">
    <property type="component" value="Unassembled WGS sequence"/>
</dbReference>
<evidence type="ECO:0000313" key="3">
    <source>
        <dbReference type="Proteomes" id="UP000252355"/>
    </source>
</evidence>
<organism evidence="2 3">
    <name type="scientific">Candidatus Ozemobacter sibiricus</name>
    <dbReference type="NCBI Taxonomy" id="2268124"/>
    <lineage>
        <taxon>Bacteria</taxon>
        <taxon>Candidatus Ozemobacteria</taxon>
        <taxon>Candidatus Ozemobacterales</taxon>
        <taxon>Candidatus Ozemobacteraceae</taxon>
        <taxon>Candidatus Ozemobacter</taxon>
    </lineage>
</organism>
<gene>
    <name evidence="2" type="ORF">OZSIB_3675</name>
</gene>
<keyword evidence="1" id="KW-1133">Transmembrane helix</keyword>
<dbReference type="Pfam" id="PF07963">
    <property type="entry name" value="N_methyl"/>
    <property type="match status" value="1"/>
</dbReference>
<keyword evidence="1" id="KW-0472">Membrane</keyword>
<dbReference type="InterPro" id="IPR012902">
    <property type="entry name" value="N_methyl_site"/>
</dbReference>
<keyword evidence="1" id="KW-0812">Transmembrane</keyword>
<evidence type="ECO:0000313" key="2">
    <source>
        <dbReference type="EMBL" id="RCK80171.1"/>
    </source>
</evidence>
<evidence type="ECO:0008006" key="4">
    <source>
        <dbReference type="Google" id="ProtNLM"/>
    </source>
</evidence>
<reference evidence="2 3" key="1">
    <citation type="submission" date="2018-05" db="EMBL/GenBank/DDBJ databases">
        <title>A metagenomic window into the 2 km-deep terrestrial subsurface aquifer revealed taxonomically and functionally diverse microbial community comprising novel uncultured bacterial lineages.</title>
        <authorList>
            <person name="Kadnikov V.V."/>
            <person name="Mardanov A.V."/>
            <person name="Beletsky A.V."/>
            <person name="Banks D."/>
            <person name="Pimenov N.V."/>
            <person name="Frank Y.A."/>
            <person name="Karnachuk O.V."/>
            <person name="Ravin N.V."/>
        </authorList>
    </citation>
    <scope>NUCLEOTIDE SEQUENCE [LARGE SCALE GENOMIC DNA]</scope>
    <source>
        <strain evidence="2">BY5</strain>
    </source>
</reference>
<sequence>MCPTMPASRWPTQSRRGLSMLEILVAIVILSFGLLPIFRLMSQSRQVMYRSVLEMKAMAAASSLMDALHRAPAAVLARFPTAELPETQLAARGIVPPAPDPTLPRMVSVRYLNDPSLPRERFSNPFGQILEMTVRVTSAAPGTAYHGRPIVTLRDIRYLDR</sequence>
<dbReference type="EMBL" id="QOQW01000008">
    <property type="protein sequence ID" value="RCK80171.1"/>
    <property type="molecule type" value="Genomic_DNA"/>
</dbReference>
<proteinExistence type="predicted"/>
<dbReference type="AlphaFoldDB" id="A0A367ZS54"/>
<accession>A0A367ZS54</accession>
<protein>
    <recommendedName>
        <fullName evidence="4">Prepilin-type N-terminal cleavage/methylation domain-containing protein</fullName>
    </recommendedName>
</protein>
<feature type="transmembrane region" description="Helical" evidence="1">
    <location>
        <begin position="20"/>
        <end position="41"/>
    </location>
</feature>